<keyword evidence="6" id="KW-0007">Acetylation</keyword>
<accession>A0A2H0WAD0</accession>
<dbReference type="Proteomes" id="UP000230093">
    <property type="component" value="Unassembled WGS sequence"/>
</dbReference>
<dbReference type="AlphaFoldDB" id="A0A2H0WAD0"/>
<dbReference type="InterPro" id="IPR000873">
    <property type="entry name" value="AMP-dep_synth/lig_dom"/>
</dbReference>
<dbReference type="EC" id="6.2.1.1" evidence="2"/>
<evidence type="ECO:0000259" key="9">
    <source>
        <dbReference type="Pfam" id="PF13193"/>
    </source>
</evidence>
<keyword evidence="3 10" id="KW-0436">Ligase</keyword>
<keyword evidence="7" id="KW-0812">Transmembrane</keyword>
<reference evidence="11" key="1">
    <citation type="submission" date="2017-09" db="EMBL/GenBank/DDBJ databases">
        <title>Depth-based differentiation of microbial function through sediment-hosted aquifers and enrichment of novel symbionts in the deep terrestrial subsurface.</title>
        <authorList>
            <person name="Probst A.J."/>
            <person name="Ladd B."/>
            <person name="Jarett J.K."/>
            <person name="Geller-Mcgrath D.E."/>
            <person name="Sieber C.M.K."/>
            <person name="Emerson J.B."/>
            <person name="Anantharaman K."/>
            <person name="Thomas B.C."/>
            <person name="Malmstrom R."/>
            <person name="Stieglmeier M."/>
            <person name="Klingl A."/>
            <person name="Woyke T."/>
            <person name="Ryan C.M."/>
            <person name="Banfield J.F."/>
        </authorList>
    </citation>
    <scope>NUCLEOTIDE SEQUENCE [LARGE SCALE GENOMIC DNA]</scope>
</reference>
<dbReference type="FunFam" id="3.30.300.30:FF:000005">
    <property type="entry name" value="Acyl-coenzyme A synthetase ACSM5, mitochondrial"/>
    <property type="match status" value="1"/>
</dbReference>
<evidence type="ECO:0000313" key="10">
    <source>
        <dbReference type="EMBL" id="PIS09630.1"/>
    </source>
</evidence>
<dbReference type="PROSITE" id="PS00455">
    <property type="entry name" value="AMP_BINDING"/>
    <property type="match status" value="1"/>
</dbReference>
<evidence type="ECO:0000256" key="4">
    <source>
        <dbReference type="ARBA" id="ARBA00022741"/>
    </source>
</evidence>
<proteinExistence type="inferred from homology"/>
<dbReference type="Pfam" id="PF00501">
    <property type="entry name" value="AMP-binding"/>
    <property type="match status" value="1"/>
</dbReference>
<dbReference type="GO" id="GO:0006085">
    <property type="term" value="P:acetyl-CoA biosynthetic process"/>
    <property type="evidence" value="ECO:0007669"/>
    <property type="project" value="TreeGrafter"/>
</dbReference>
<feature type="transmembrane region" description="Helical" evidence="7">
    <location>
        <begin position="113"/>
        <end position="134"/>
    </location>
</feature>
<keyword evidence="5" id="KW-0067">ATP-binding</keyword>
<evidence type="ECO:0000256" key="1">
    <source>
        <dbReference type="ARBA" id="ARBA00006432"/>
    </source>
</evidence>
<dbReference type="InterPro" id="IPR042099">
    <property type="entry name" value="ANL_N_sf"/>
</dbReference>
<sequence length="588" mass="66666">MKVNIIKKKFNPKANLKDYEKEYKDFDINLFKAEIKCFPDGKTNAAYLATDIHLKGPNKNKIALYWEGENGQELKYSFLELSEASSKTGNLLKNIGVEKGDRVFIFLPRIPELFISFLGILKIGAIAGTLFAAFGPQALEDRLKNSGAKVLITHPDFYSRVKKILPQLKNLEKIILIDEKNRVNFLEEKNLEKSPKIDNCQFYYSLMEKASSKLKVSHMNLTDPAFMLYTSGTTGKPKGVVHHHQAILHEKISAKYVLDIKDNDVYWCTADPGWVTGIAYEILGTWALGASTLVYQGRFNPEKWYSLIEEYKVNVWYTAPTAIRMLAASGLDLVKKFDLTSLRHLASVGEPLNPESVLWGIKAFNLPFHDNYWQTETGGIVIANYPNLDIKAGSMGKPMLGIKAAIVDKKGKKLKPNKEGALVLKPGWSSMMKKIWRRPEKYQSYFKNNWYITGDRAYKDKDNYFWFVGRADDVIKTAGERVGPFEVESALVSHPKIIEAGVIGKPDKMRGEIIKAFVTLKKGVKPTKTLVEDIKNYVKKHLAGHAYPREIEFRDKLPKTRSGKIVRRLLKAQELGLPIGDTSTLEDY</sequence>
<dbReference type="PANTHER" id="PTHR24095:SF14">
    <property type="entry name" value="ACETYL-COENZYME A SYNTHETASE 1"/>
    <property type="match status" value="1"/>
</dbReference>
<keyword evidence="4" id="KW-0547">Nucleotide-binding</keyword>
<dbReference type="PANTHER" id="PTHR24095">
    <property type="entry name" value="ACETYL-COENZYME A SYNTHETASE"/>
    <property type="match status" value="1"/>
</dbReference>
<gene>
    <name evidence="10" type="ORF">COT75_00300</name>
</gene>
<evidence type="ECO:0000256" key="5">
    <source>
        <dbReference type="ARBA" id="ARBA00022840"/>
    </source>
</evidence>
<dbReference type="GO" id="GO:0005829">
    <property type="term" value="C:cytosol"/>
    <property type="evidence" value="ECO:0007669"/>
    <property type="project" value="TreeGrafter"/>
</dbReference>
<evidence type="ECO:0000256" key="3">
    <source>
        <dbReference type="ARBA" id="ARBA00022598"/>
    </source>
</evidence>
<comment type="caution">
    <text evidence="10">The sequence shown here is derived from an EMBL/GenBank/DDBJ whole genome shotgun (WGS) entry which is preliminary data.</text>
</comment>
<keyword evidence="7" id="KW-1133">Transmembrane helix</keyword>
<protein>
    <recommendedName>
        <fullName evidence="2">acetate--CoA ligase</fullName>
        <ecNumber evidence="2">6.2.1.1</ecNumber>
    </recommendedName>
</protein>
<evidence type="ECO:0000256" key="2">
    <source>
        <dbReference type="ARBA" id="ARBA00013275"/>
    </source>
</evidence>
<comment type="similarity">
    <text evidence="1">Belongs to the ATP-dependent AMP-binding enzyme family.</text>
</comment>
<dbReference type="Gene3D" id="3.30.300.30">
    <property type="match status" value="1"/>
</dbReference>
<dbReference type="EMBL" id="PEZT01000001">
    <property type="protein sequence ID" value="PIS09630.1"/>
    <property type="molecule type" value="Genomic_DNA"/>
</dbReference>
<organism evidence="10 11">
    <name type="scientific">Candidatus Beckwithbacteria bacterium CG10_big_fil_rev_8_21_14_0_10_34_10</name>
    <dbReference type="NCBI Taxonomy" id="1974495"/>
    <lineage>
        <taxon>Bacteria</taxon>
        <taxon>Candidatus Beckwithiibacteriota</taxon>
    </lineage>
</organism>
<dbReference type="Gene3D" id="3.40.50.12780">
    <property type="entry name" value="N-terminal domain of ligase-like"/>
    <property type="match status" value="1"/>
</dbReference>
<keyword evidence="7" id="KW-0472">Membrane</keyword>
<evidence type="ECO:0000259" key="8">
    <source>
        <dbReference type="Pfam" id="PF00501"/>
    </source>
</evidence>
<feature type="domain" description="AMP-binding enzyme C-terminal" evidence="9">
    <location>
        <begin position="486"/>
        <end position="564"/>
    </location>
</feature>
<evidence type="ECO:0000256" key="7">
    <source>
        <dbReference type="SAM" id="Phobius"/>
    </source>
</evidence>
<feature type="domain" description="AMP-dependent synthetase/ligase" evidence="8">
    <location>
        <begin position="59"/>
        <end position="425"/>
    </location>
</feature>
<dbReference type="InterPro" id="IPR020845">
    <property type="entry name" value="AMP-binding_CS"/>
</dbReference>
<dbReference type="Pfam" id="PF13193">
    <property type="entry name" value="AMP-binding_C"/>
    <property type="match status" value="1"/>
</dbReference>
<dbReference type="GO" id="GO:0005524">
    <property type="term" value="F:ATP binding"/>
    <property type="evidence" value="ECO:0007669"/>
    <property type="project" value="UniProtKB-KW"/>
</dbReference>
<dbReference type="InterPro" id="IPR025110">
    <property type="entry name" value="AMP-bd_C"/>
</dbReference>
<dbReference type="NCBIfam" id="NF003313">
    <property type="entry name" value="PRK04319.1"/>
    <property type="match status" value="1"/>
</dbReference>
<evidence type="ECO:0000256" key="6">
    <source>
        <dbReference type="ARBA" id="ARBA00022990"/>
    </source>
</evidence>
<name>A0A2H0WAD0_9BACT</name>
<dbReference type="InterPro" id="IPR045851">
    <property type="entry name" value="AMP-bd_C_sf"/>
</dbReference>
<dbReference type="SUPFAM" id="SSF56801">
    <property type="entry name" value="Acetyl-CoA synthetase-like"/>
    <property type="match status" value="1"/>
</dbReference>
<evidence type="ECO:0000313" key="11">
    <source>
        <dbReference type="Proteomes" id="UP000230093"/>
    </source>
</evidence>
<dbReference type="GO" id="GO:0003987">
    <property type="term" value="F:acetate-CoA ligase activity"/>
    <property type="evidence" value="ECO:0007669"/>
    <property type="project" value="UniProtKB-EC"/>
</dbReference>